<dbReference type="EMBL" id="JARJCN010000047">
    <property type="protein sequence ID" value="KAJ7082001.1"/>
    <property type="molecule type" value="Genomic_DNA"/>
</dbReference>
<dbReference type="InterPro" id="IPR023210">
    <property type="entry name" value="NADP_OxRdtase_dom"/>
</dbReference>
<proteinExistence type="predicted"/>
<dbReference type="Pfam" id="PF00248">
    <property type="entry name" value="Aldo_ket_red"/>
    <property type="match status" value="1"/>
</dbReference>
<gene>
    <name evidence="2" type="ORF">B0H15DRAFT_785940</name>
</gene>
<dbReference type="Proteomes" id="UP001222325">
    <property type="component" value="Unassembled WGS sequence"/>
</dbReference>
<protein>
    <recommendedName>
        <fullName evidence="1">NADP-dependent oxidoreductase domain-containing protein</fullName>
    </recommendedName>
</protein>
<dbReference type="Gene3D" id="3.20.20.100">
    <property type="entry name" value="NADP-dependent oxidoreductase domain"/>
    <property type="match status" value="1"/>
</dbReference>
<evidence type="ECO:0000313" key="3">
    <source>
        <dbReference type="Proteomes" id="UP001222325"/>
    </source>
</evidence>
<evidence type="ECO:0000259" key="1">
    <source>
        <dbReference type="Pfam" id="PF00248"/>
    </source>
</evidence>
<dbReference type="SUPFAM" id="SSF51430">
    <property type="entry name" value="NAD(P)-linked oxidoreductase"/>
    <property type="match status" value="1"/>
</dbReference>
<feature type="non-terminal residue" evidence="2">
    <location>
        <position position="1"/>
    </location>
</feature>
<dbReference type="AlphaFoldDB" id="A0AAD6TZN1"/>
<name>A0AAD6TZN1_9AGAR</name>
<keyword evidence="3" id="KW-1185">Reference proteome</keyword>
<accession>A0AAD6TZN1</accession>
<feature type="domain" description="NADP-dependent oxidoreductase" evidence="1">
    <location>
        <begin position="3"/>
        <end position="41"/>
    </location>
</feature>
<comment type="caution">
    <text evidence="2">The sequence shown here is derived from an EMBL/GenBank/DDBJ whole genome shotgun (WGS) entry which is preliminary data.</text>
</comment>
<dbReference type="InterPro" id="IPR036812">
    <property type="entry name" value="NAD(P)_OxRdtase_dom_sf"/>
</dbReference>
<evidence type="ECO:0000313" key="2">
    <source>
        <dbReference type="EMBL" id="KAJ7082001.1"/>
    </source>
</evidence>
<reference evidence="2" key="1">
    <citation type="submission" date="2023-03" db="EMBL/GenBank/DDBJ databases">
        <title>Massive genome expansion in bonnet fungi (Mycena s.s.) driven by repeated elements and novel gene families across ecological guilds.</title>
        <authorList>
            <consortium name="Lawrence Berkeley National Laboratory"/>
            <person name="Harder C.B."/>
            <person name="Miyauchi S."/>
            <person name="Viragh M."/>
            <person name="Kuo A."/>
            <person name="Thoen E."/>
            <person name="Andreopoulos B."/>
            <person name="Lu D."/>
            <person name="Skrede I."/>
            <person name="Drula E."/>
            <person name="Henrissat B."/>
            <person name="Morin E."/>
            <person name="Kohler A."/>
            <person name="Barry K."/>
            <person name="LaButti K."/>
            <person name="Morin E."/>
            <person name="Salamov A."/>
            <person name="Lipzen A."/>
            <person name="Mereny Z."/>
            <person name="Hegedus B."/>
            <person name="Baldrian P."/>
            <person name="Stursova M."/>
            <person name="Weitz H."/>
            <person name="Taylor A."/>
            <person name="Grigoriev I.V."/>
            <person name="Nagy L.G."/>
            <person name="Martin F."/>
            <person name="Kauserud H."/>
        </authorList>
    </citation>
    <scope>NUCLEOTIDE SEQUENCE</scope>
    <source>
        <strain evidence="2">CBHHK173m</strain>
    </source>
</reference>
<sequence length="65" mass="7347">NKAPYVFPIVGGRKVEHLQENIKALTIKLSPAQIEYLESINAFDVGFPHTIIVCLFPWPVRLSLN</sequence>
<organism evidence="2 3">
    <name type="scientific">Mycena belliarum</name>
    <dbReference type="NCBI Taxonomy" id="1033014"/>
    <lineage>
        <taxon>Eukaryota</taxon>
        <taxon>Fungi</taxon>
        <taxon>Dikarya</taxon>
        <taxon>Basidiomycota</taxon>
        <taxon>Agaricomycotina</taxon>
        <taxon>Agaricomycetes</taxon>
        <taxon>Agaricomycetidae</taxon>
        <taxon>Agaricales</taxon>
        <taxon>Marasmiineae</taxon>
        <taxon>Mycenaceae</taxon>
        <taxon>Mycena</taxon>
    </lineage>
</organism>